<dbReference type="GO" id="GO:0004673">
    <property type="term" value="F:protein histidine kinase activity"/>
    <property type="evidence" value="ECO:0007669"/>
    <property type="project" value="UniProtKB-EC"/>
</dbReference>
<keyword evidence="3 6" id="KW-0418">Kinase</keyword>
<dbReference type="Pfam" id="PF02518">
    <property type="entry name" value="HATPase_c"/>
    <property type="match status" value="1"/>
</dbReference>
<dbReference type="EMBL" id="JACOPQ010000005">
    <property type="protein sequence ID" value="MBC5736964.1"/>
    <property type="molecule type" value="Genomic_DNA"/>
</dbReference>
<evidence type="ECO:0000313" key="6">
    <source>
        <dbReference type="EMBL" id="MBC5736964.1"/>
    </source>
</evidence>
<dbReference type="Proteomes" id="UP000607645">
    <property type="component" value="Unassembled WGS sequence"/>
</dbReference>
<dbReference type="PRINTS" id="PR00344">
    <property type="entry name" value="BCTRLSENSOR"/>
</dbReference>
<name>A0A8J6JLD9_9FIRM</name>
<dbReference type="SMART" id="SM00387">
    <property type="entry name" value="HATPase_c"/>
    <property type="match status" value="1"/>
</dbReference>
<evidence type="ECO:0000259" key="5">
    <source>
        <dbReference type="PROSITE" id="PS50109"/>
    </source>
</evidence>
<keyword evidence="3 6" id="KW-0808">Transferase</keyword>
<evidence type="ECO:0000313" key="7">
    <source>
        <dbReference type="Proteomes" id="UP000607645"/>
    </source>
</evidence>
<protein>
    <recommendedName>
        <fullName evidence="2">histidine kinase</fullName>
        <ecNumber evidence="2">2.7.13.3</ecNumber>
    </recommendedName>
</protein>
<organism evidence="6 7">
    <name type="scientific">Lawsonibacter faecis</name>
    <dbReference type="NCBI Taxonomy" id="2763052"/>
    <lineage>
        <taxon>Bacteria</taxon>
        <taxon>Bacillati</taxon>
        <taxon>Bacillota</taxon>
        <taxon>Clostridia</taxon>
        <taxon>Eubacteriales</taxon>
        <taxon>Oscillospiraceae</taxon>
        <taxon>Lawsonibacter</taxon>
    </lineage>
</organism>
<dbReference type="AlphaFoldDB" id="A0A8J6JLD9"/>
<dbReference type="InterPro" id="IPR004358">
    <property type="entry name" value="Sig_transdc_His_kin-like_C"/>
</dbReference>
<gene>
    <name evidence="6" type="ORF">H8S62_08045</name>
</gene>
<proteinExistence type="predicted"/>
<comment type="catalytic activity">
    <reaction evidence="1">
        <text>ATP + protein L-histidine = ADP + protein N-phospho-L-histidine.</text>
        <dbReference type="EC" id="2.7.13.3"/>
    </reaction>
</comment>
<dbReference type="SUPFAM" id="SSF55874">
    <property type="entry name" value="ATPase domain of HSP90 chaperone/DNA topoisomerase II/histidine kinase"/>
    <property type="match status" value="1"/>
</dbReference>
<evidence type="ECO:0000256" key="3">
    <source>
        <dbReference type="ARBA" id="ARBA00022777"/>
    </source>
</evidence>
<keyword evidence="4" id="KW-0902">Two-component regulatory system</keyword>
<accession>A0A8J6JLD9</accession>
<dbReference type="GO" id="GO:0000160">
    <property type="term" value="P:phosphorelay signal transduction system"/>
    <property type="evidence" value="ECO:0007669"/>
    <property type="project" value="UniProtKB-KW"/>
</dbReference>
<evidence type="ECO:0000256" key="1">
    <source>
        <dbReference type="ARBA" id="ARBA00000085"/>
    </source>
</evidence>
<dbReference type="Gene3D" id="3.30.565.10">
    <property type="entry name" value="Histidine kinase-like ATPase, C-terminal domain"/>
    <property type="match status" value="1"/>
</dbReference>
<dbReference type="InterPro" id="IPR005467">
    <property type="entry name" value="His_kinase_dom"/>
</dbReference>
<keyword evidence="7" id="KW-1185">Reference proteome</keyword>
<evidence type="ECO:0000256" key="4">
    <source>
        <dbReference type="ARBA" id="ARBA00023012"/>
    </source>
</evidence>
<dbReference type="RefSeq" id="WP_155147617.1">
    <property type="nucleotide sequence ID" value="NZ_JACOPQ010000005.1"/>
</dbReference>
<dbReference type="InterPro" id="IPR003594">
    <property type="entry name" value="HATPase_dom"/>
</dbReference>
<dbReference type="PROSITE" id="PS50109">
    <property type="entry name" value="HIS_KIN"/>
    <property type="match status" value="1"/>
</dbReference>
<dbReference type="EC" id="2.7.13.3" evidence="2"/>
<evidence type="ECO:0000256" key="2">
    <source>
        <dbReference type="ARBA" id="ARBA00012438"/>
    </source>
</evidence>
<feature type="domain" description="Histidine kinase" evidence="5">
    <location>
        <begin position="1"/>
        <end position="104"/>
    </location>
</feature>
<sequence>MKELSLHILDIAQNSIAAGCSLLELSLTEREGLLTLVIADDGRGMSPDFLAAVTDPFTTTRTTRKIGLGLPLLRLAAEQTGGDLSIGSTVGVGTTVTARFRADHIDCPPLGDMAGTVAALVQGAPGIETVYTHSTGRGAFTFDTREIRAVLGPDVSLAEPEVFQWMREYIGEQEETV</sequence>
<comment type="caution">
    <text evidence="6">The sequence shown here is derived from an EMBL/GenBank/DDBJ whole genome shotgun (WGS) entry which is preliminary data.</text>
</comment>
<reference evidence="6" key="1">
    <citation type="submission" date="2020-08" db="EMBL/GenBank/DDBJ databases">
        <title>Genome public.</title>
        <authorList>
            <person name="Liu C."/>
            <person name="Sun Q."/>
        </authorList>
    </citation>
    <scope>NUCLEOTIDE SEQUENCE</scope>
    <source>
        <strain evidence="6">NSJ-52</strain>
    </source>
</reference>
<dbReference type="InterPro" id="IPR036890">
    <property type="entry name" value="HATPase_C_sf"/>
</dbReference>